<evidence type="ECO:0000256" key="4">
    <source>
        <dbReference type="ARBA" id="ARBA00023163"/>
    </source>
</evidence>
<dbReference type="Proteomes" id="UP000242875">
    <property type="component" value="Unassembled WGS sequence"/>
</dbReference>
<dbReference type="Gene3D" id="4.10.240.10">
    <property type="entry name" value="Zn(2)-C6 fungal-type DNA-binding domain"/>
    <property type="match status" value="2"/>
</dbReference>
<feature type="domain" description="Zn(2)-C6 fungal-type" evidence="6">
    <location>
        <begin position="14"/>
        <end position="44"/>
    </location>
</feature>
<dbReference type="InterPro" id="IPR001138">
    <property type="entry name" value="Zn2Cys6_DnaBD"/>
</dbReference>
<evidence type="ECO:0000313" key="7">
    <source>
        <dbReference type="EMBL" id="OZJ01540.1"/>
    </source>
</evidence>
<dbReference type="GO" id="GO:0005634">
    <property type="term" value="C:nucleus"/>
    <property type="evidence" value="ECO:0007669"/>
    <property type="project" value="UniProtKB-SubCell"/>
</dbReference>
<sequence>MASQEGGKLDNGAACYRCRGFRHACDRKKPSCSRCQRRGINCVYPEAAPTLKKLQKATETLGERLKKFGDRLKGAEAGDLSGLPRLLVHENGIHRAASSFSIYPCSKCFRDLQPCDLSIPRCARCTKNNFECQYQQTEPKASHVAQVLNTMNRVVDGWQESLDKMAKDVSKKTREFGAKANTLVTKPRPPFTTHFKQRPNKPFNWRITSTSRGLSMDSSVTSFDDLSKLVEQFKNTLRISPPNYGMEDLEKKIDFETESDRGSIISSAPFANIWGPWNSVNSLPPESPLSITQQLTDNLVLLFLRTPCCSSIRIPVINTTTFLDKYNDRINPPSDLLVASICAMSARNAFQIHVWSEREDKPRHNMGKVLSVAYCAQGRELFADCFDSPSVENVQSALFLSYCNQQNGNASVIYIYEWIGFSLAQSLGMYDHPEKLNSDERLLLWSMYYFHAWSTILTGTATNQNQIIPNIPLPAPPPASSVDPEEHQIKTVWYHMIKLQLFRQDLMAQLTAAEQQMLDQSTDAVHGIDILSLQSNLQCWHSSLPAHWRDPDVTRDSSAALQRDFESFCILFIHVNYCINKILLYQGFIPQDHLPSRSFALQCLTTCLQAAHTITCILDVMVTLRNDCNIPLLAFSFSNSIYAKLLNYPDERFTTFARRCIRRNLSIAKRSTAFLYDFELSSGLVKSLEGDVEGIDLDVPLDESFTRKSFDASTLGSASIPYSYDSSIESKQMDNSNNPSDPTMDMNDFILADDEDAYMDKAEDISEYGEKAVWLALEELRVKV</sequence>
<organism evidence="7 8">
    <name type="scientific">Bifiguratus adelaidae</name>
    <dbReference type="NCBI Taxonomy" id="1938954"/>
    <lineage>
        <taxon>Eukaryota</taxon>
        <taxon>Fungi</taxon>
        <taxon>Fungi incertae sedis</taxon>
        <taxon>Mucoromycota</taxon>
        <taxon>Mucoromycotina</taxon>
        <taxon>Endogonomycetes</taxon>
        <taxon>Endogonales</taxon>
        <taxon>Endogonales incertae sedis</taxon>
        <taxon>Bifiguratus</taxon>
    </lineage>
</organism>
<dbReference type="SUPFAM" id="SSF57701">
    <property type="entry name" value="Zn2/Cys6 DNA-binding domain"/>
    <property type="match status" value="2"/>
</dbReference>
<keyword evidence="4" id="KW-0804">Transcription</keyword>
<dbReference type="OrthoDB" id="39175at2759"/>
<dbReference type="GO" id="GO:0008270">
    <property type="term" value="F:zinc ion binding"/>
    <property type="evidence" value="ECO:0007669"/>
    <property type="project" value="InterPro"/>
</dbReference>
<dbReference type="GO" id="GO:0006351">
    <property type="term" value="P:DNA-templated transcription"/>
    <property type="evidence" value="ECO:0007669"/>
    <property type="project" value="InterPro"/>
</dbReference>
<name>A0A261XT51_9FUNG</name>
<evidence type="ECO:0000313" key="8">
    <source>
        <dbReference type="Proteomes" id="UP000242875"/>
    </source>
</evidence>
<dbReference type="CDD" id="cd12148">
    <property type="entry name" value="fungal_TF_MHR"/>
    <property type="match status" value="1"/>
</dbReference>
<reference evidence="7 8" key="1">
    <citation type="journal article" date="2017" name="Mycologia">
        <title>Bifiguratus adelaidae, gen. et sp. nov., a new member of Mucoromycotina in endophytic and soil-dwelling habitats.</title>
        <authorList>
            <person name="Torres-Cruz T.J."/>
            <person name="Billingsley Tobias T.L."/>
            <person name="Almatruk M."/>
            <person name="Hesse C."/>
            <person name="Kuske C.R."/>
            <person name="Desiro A."/>
            <person name="Benucci G.M."/>
            <person name="Bonito G."/>
            <person name="Stajich J.E."/>
            <person name="Dunlap C."/>
            <person name="Arnold A.E."/>
            <person name="Porras-Alfaro A."/>
        </authorList>
    </citation>
    <scope>NUCLEOTIDE SEQUENCE [LARGE SCALE GENOMIC DNA]</scope>
    <source>
        <strain evidence="7 8">AZ0501</strain>
    </source>
</reference>
<evidence type="ECO:0000256" key="2">
    <source>
        <dbReference type="ARBA" id="ARBA00022723"/>
    </source>
</evidence>
<evidence type="ECO:0000259" key="6">
    <source>
        <dbReference type="PROSITE" id="PS50048"/>
    </source>
</evidence>
<dbReference type="CDD" id="cd00067">
    <property type="entry name" value="GAL4"/>
    <property type="match status" value="2"/>
</dbReference>
<dbReference type="InterPro" id="IPR036864">
    <property type="entry name" value="Zn2-C6_fun-type_DNA-bd_sf"/>
</dbReference>
<keyword evidence="8" id="KW-1185">Reference proteome</keyword>
<dbReference type="AlphaFoldDB" id="A0A261XT51"/>
<accession>A0A261XT51</accession>
<dbReference type="InterPro" id="IPR050815">
    <property type="entry name" value="TF_fung"/>
</dbReference>
<keyword evidence="5" id="KW-0539">Nucleus</keyword>
<gene>
    <name evidence="7" type="ORF">BZG36_05552</name>
</gene>
<dbReference type="PANTHER" id="PTHR47338:SF5">
    <property type="entry name" value="ZN(II)2CYS6 TRANSCRIPTION FACTOR (EUROFUNG)"/>
    <property type="match status" value="1"/>
</dbReference>
<proteinExistence type="predicted"/>
<dbReference type="GO" id="GO:0000981">
    <property type="term" value="F:DNA-binding transcription factor activity, RNA polymerase II-specific"/>
    <property type="evidence" value="ECO:0007669"/>
    <property type="project" value="InterPro"/>
</dbReference>
<keyword evidence="2" id="KW-0479">Metal-binding</keyword>
<dbReference type="GO" id="GO:0003677">
    <property type="term" value="F:DNA binding"/>
    <property type="evidence" value="ECO:0007669"/>
    <property type="project" value="InterPro"/>
</dbReference>
<comment type="subcellular location">
    <subcellularLocation>
        <location evidence="1">Nucleus</location>
    </subcellularLocation>
</comment>
<evidence type="ECO:0000256" key="1">
    <source>
        <dbReference type="ARBA" id="ARBA00004123"/>
    </source>
</evidence>
<dbReference type="PROSITE" id="PS00463">
    <property type="entry name" value="ZN2_CY6_FUNGAL_1"/>
    <property type="match status" value="1"/>
</dbReference>
<evidence type="ECO:0000256" key="5">
    <source>
        <dbReference type="ARBA" id="ARBA00023242"/>
    </source>
</evidence>
<feature type="domain" description="Zn(2)-C6 fungal-type" evidence="6">
    <location>
        <begin position="104"/>
        <end position="134"/>
    </location>
</feature>
<dbReference type="InterPro" id="IPR007219">
    <property type="entry name" value="XnlR_reg_dom"/>
</dbReference>
<evidence type="ECO:0000256" key="3">
    <source>
        <dbReference type="ARBA" id="ARBA00023015"/>
    </source>
</evidence>
<dbReference type="SMART" id="SM00066">
    <property type="entry name" value="GAL4"/>
    <property type="match status" value="2"/>
</dbReference>
<dbReference type="PANTHER" id="PTHR47338">
    <property type="entry name" value="ZN(II)2CYS6 TRANSCRIPTION FACTOR (EUROFUNG)-RELATED"/>
    <property type="match status" value="1"/>
</dbReference>
<dbReference type="EMBL" id="MVBO01000311">
    <property type="protein sequence ID" value="OZJ01540.1"/>
    <property type="molecule type" value="Genomic_DNA"/>
</dbReference>
<dbReference type="PROSITE" id="PS50048">
    <property type="entry name" value="ZN2_CY6_FUNGAL_2"/>
    <property type="match status" value="2"/>
</dbReference>
<comment type="caution">
    <text evidence="7">The sequence shown here is derived from an EMBL/GenBank/DDBJ whole genome shotgun (WGS) entry which is preliminary data.</text>
</comment>
<protein>
    <recommendedName>
        <fullName evidence="6">Zn(2)-C6 fungal-type domain-containing protein</fullName>
    </recommendedName>
</protein>
<dbReference type="Pfam" id="PF00172">
    <property type="entry name" value="Zn_clus"/>
    <property type="match status" value="1"/>
</dbReference>
<dbReference type="Pfam" id="PF04082">
    <property type="entry name" value="Fungal_trans"/>
    <property type="match status" value="1"/>
</dbReference>
<keyword evidence="3" id="KW-0805">Transcription regulation</keyword>